<dbReference type="PANTHER" id="PTHR13789">
    <property type="entry name" value="MONOOXYGENASE"/>
    <property type="match status" value="1"/>
</dbReference>
<keyword evidence="3" id="KW-0274">FAD</keyword>
<dbReference type="GO" id="GO:0004497">
    <property type="term" value="F:monooxygenase activity"/>
    <property type="evidence" value="ECO:0007669"/>
    <property type="project" value="UniProtKB-KW"/>
</dbReference>
<evidence type="ECO:0000256" key="1">
    <source>
        <dbReference type="ARBA" id="ARBA00007992"/>
    </source>
</evidence>
<comment type="similarity">
    <text evidence="1">Belongs to the paxM FAD-dependent monooxygenase family.</text>
</comment>
<dbReference type="Proteomes" id="UP000700596">
    <property type="component" value="Unassembled WGS sequence"/>
</dbReference>
<reference evidence="7" key="1">
    <citation type="journal article" date="2021" name="Nat. Commun.">
        <title>Genetic determinants of endophytism in the Arabidopsis root mycobiome.</title>
        <authorList>
            <person name="Mesny F."/>
            <person name="Miyauchi S."/>
            <person name="Thiergart T."/>
            <person name="Pickel B."/>
            <person name="Atanasova L."/>
            <person name="Karlsson M."/>
            <person name="Huettel B."/>
            <person name="Barry K.W."/>
            <person name="Haridas S."/>
            <person name="Chen C."/>
            <person name="Bauer D."/>
            <person name="Andreopoulos W."/>
            <person name="Pangilinan J."/>
            <person name="LaButti K."/>
            <person name="Riley R."/>
            <person name="Lipzen A."/>
            <person name="Clum A."/>
            <person name="Drula E."/>
            <person name="Henrissat B."/>
            <person name="Kohler A."/>
            <person name="Grigoriev I.V."/>
            <person name="Martin F.M."/>
            <person name="Hacquard S."/>
        </authorList>
    </citation>
    <scope>NUCLEOTIDE SEQUENCE</scope>
    <source>
        <strain evidence="7">MPI-CAGE-CH-0243</strain>
    </source>
</reference>
<dbReference type="AlphaFoldDB" id="A0A9P9EDB6"/>
<keyword evidence="8" id="KW-1185">Reference proteome</keyword>
<evidence type="ECO:0000256" key="4">
    <source>
        <dbReference type="ARBA" id="ARBA00023002"/>
    </source>
</evidence>
<keyword evidence="5" id="KW-0503">Monooxygenase</keyword>
<name>A0A9P9EDB6_9PLEO</name>
<dbReference type="Gene3D" id="3.50.50.60">
    <property type="entry name" value="FAD/NAD(P)-binding domain"/>
    <property type="match status" value="1"/>
</dbReference>
<dbReference type="InterPro" id="IPR002938">
    <property type="entry name" value="FAD-bd"/>
</dbReference>
<keyword evidence="4" id="KW-0560">Oxidoreductase</keyword>
<keyword evidence="2" id="KW-0285">Flavoprotein</keyword>
<dbReference type="OrthoDB" id="16820at2759"/>
<dbReference type="PANTHER" id="PTHR13789:SF309">
    <property type="entry name" value="PUTATIVE (AFU_ORTHOLOGUE AFUA_6G14510)-RELATED"/>
    <property type="match status" value="1"/>
</dbReference>
<sequence>MKIIIVGAGISGLSTYLHLRKHLSPSHTITIYESHKPRSSSLPTTATPAELNLENLSASTTLVGGGLGVSPNGMRVLYDLDPELHDAVVAQGFPAEHFIFKGANGWTLGKQKTSDRSVRKTGKEEFCVSSSRHGLWEALLKSVGEGIIQYKKVLGIVRNENQKKIFVKLVDAEGNEENDVADLVIGADGIRSVVRTALFGDGDKFKPVYTGQSGVGGFLKEPIPAFVADNKAMIFTFGGNGFFGYSSSGPTDAKSLMWWSTFETSSLPAKQAIDTDAIKEALRKRHQHWNDPIIQNIIQKAEVQSIYPTYVLDIDNMPNWGELGMVLVGDAAHAMDPTTGQGASQALEDSQTLSLLLAECLKRGEHGELDGSEAISLALKLYYEIRNPRVREIVERGKKIAGNKANVGVVMEYFMYFFLWLLNRFPAVGKFFGACLHKIRY</sequence>
<proteinExistence type="inferred from homology"/>
<evidence type="ECO:0000256" key="5">
    <source>
        <dbReference type="ARBA" id="ARBA00023033"/>
    </source>
</evidence>
<dbReference type="SUPFAM" id="SSF51905">
    <property type="entry name" value="FAD/NAD(P)-binding domain"/>
    <property type="match status" value="1"/>
</dbReference>
<dbReference type="InterPro" id="IPR036188">
    <property type="entry name" value="FAD/NAD-bd_sf"/>
</dbReference>
<evidence type="ECO:0000313" key="8">
    <source>
        <dbReference type="Proteomes" id="UP000700596"/>
    </source>
</evidence>
<dbReference type="InterPro" id="IPR050493">
    <property type="entry name" value="FAD-dep_Monooxygenase_BioMet"/>
</dbReference>
<dbReference type="PRINTS" id="PR00420">
    <property type="entry name" value="RNGMNOXGNASE"/>
</dbReference>
<organism evidence="7 8">
    <name type="scientific">Dendryphion nanum</name>
    <dbReference type="NCBI Taxonomy" id="256645"/>
    <lineage>
        <taxon>Eukaryota</taxon>
        <taxon>Fungi</taxon>
        <taxon>Dikarya</taxon>
        <taxon>Ascomycota</taxon>
        <taxon>Pezizomycotina</taxon>
        <taxon>Dothideomycetes</taxon>
        <taxon>Pleosporomycetidae</taxon>
        <taxon>Pleosporales</taxon>
        <taxon>Torulaceae</taxon>
        <taxon>Dendryphion</taxon>
    </lineage>
</organism>
<dbReference type="GO" id="GO:0071949">
    <property type="term" value="F:FAD binding"/>
    <property type="evidence" value="ECO:0007669"/>
    <property type="project" value="InterPro"/>
</dbReference>
<protein>
    <recommendedName>
        <fullName evidence="6">FAD-binding domain-containing protein</fullName>
    </recommendedName>
</protein>
<evidence type="ECO:0000259" key="6">
    <source>
        <dbReference type="Pfam" id="PF01494"/>
    </source>
</evidence>
<gene>
    <name evidence="7" type="ORF">B0J11DRAFT_425122</name>
</gene>
<comment type="caution">
    <text evidence="7">The sequence shown here is derived from an EMBL/GenBank/DDBJ whole genome shotgun (WGS) entry which is preliminary data.</text>
</comment>
<dbReference type="EMBL" id="JAGMWT010000002">
    <property type="protein sequence ID" value="KAH7135805.1"/>
    <property type="molecule type" value="Genomic_DNA"/>
</dbReference>
<evidence type="ECO:0000313" key="7">
    <source>
        <dbReference type="EMBL" id="KAH7135805.1"/>
    </source>
</evidence>
<accession>A0A9P9EDB6</accession>
<dbReference type="Pfam" id="PF01494">
    <property type="entry name" value="FAD_binding_3"/>
    <property type="match status" value="1"/>
</dbReference>
<evidence type="ECO:0000256" key="3">
    <source>
        <dbReference type="ARBA" id="ARBA00022827"/>
    </source>
</evidence>
<feature type="domain" description="FAD-binding" evidence="6">
    <location>
        <begin position="160"/>
        <end position="370"/>
    </location>
</feature>
<evidence type="ECO:0000256" key="2">
    <source>
        <dbReference type="ARBA" id="ARBA00022630"/>
    </source>
</evidence>